<evidence type="ECO:0000256" key="1">
    <source>
        <dbReference type="SAM" id="Coils"/>
    </source>
</evidence>
<dbReference type="AlphaFoldDB" id="A0AAJ0QTG9"/>
<sequence length="89" mass="10164">MNPDYQDFYAEMGADLAMEEFDASSGYGVYRNGWNEALEALEDRLRSAEETLSEMAEQKRDVDGSDYDRLRGKRAGVLLALDFVRGMKR</sequence>
<dbReference type="Proteomes" id="UP000076296">
    <property type="component" value="Unassembled WGS sequence"/>
</dbReference>
<gene>
    <name evidence="2" type="ORF">LV35_04232</name>
</gene>
<organism evidence="2 3">
    <name type="scientific">Acinetobacter baumannii</name>
    <dbReference type="NCBI Taxonomy" id="470"/>
    <lineage>
        <taxon>Bacteria</taxon>
        <taxon>Pseudomonadati</taxon>
        <taxon>Pseudomonadota</taxon>
        <taxon>Gammaproteobacteria</taxon>
        <taxon>Moraxellales</taxon>
        <taxon>Moraxellaceae</taxon>
        <taxon>Acinetobacter</taxon>
        <taxon>Acinetobacter calcoaceticus/baumannii complex</taxon>
    </lineage>
</organism>
<evidence type="ECO:0000313" key="3">
    <source>
        <dbReference type="Proteomes" id="UP000076296"/>
    </source>
</evidence>
<feature type="coiled-coil region" evidence="1">
    <location>
        <begin position="31"/>
        <end position="58"/>
    </location>
</feature>
<dbReference type="RefSeq" id="WP_062937376.1">
    <property type="nucleotide sequence ID" value="NZ_LRDT01000093.1"/>
</dbReference>
<protein>
    <submittedName>
        <fullName evidence="2">Uncharacterized protein</fullName>
    </submittedName>
</protein>
<reference evidence="2 3" key="1">
    <citation type="submission" date="2016-01" db="EMBL/GenBank/DDBJ databases">
        <title>Draft sequences of Acinetobacter baumannii isolates from wounded military personnel.</title>
        <authorList>
            <person name="Arivett B.A."/>
            <person name="Fiester S.E."/>
            <person name="Ream D.C."/>
            <person name="Actis L.A."/>
        </authorList>
    </citation>
    <scope>NUCLEOTIDE SEQUENCE [LARGE SCALE GENOMIC DNA]</scope>
    <source>
        <strain evidence="2 3">AB2828</strain>
    </source>
</reference>
<proteinExistence type="predicted"/>
<evidence type="ECO:0000313" key="2">
    <source>
        <dbReference type="EMBL" id="KZA06975.1"/>
    </source>
</evidence>
<comment type="caution">
    <text evidence="2">The sequence shown here is derived from an EMBL/GenBank/DDBJ whole genome shotgun (WGS) entry which is preliminary data.</text>
</comment>
<dbReference type="EMBL" id="LRDT01000093">
    <property type="protein sequence ID" value="KZA06975.1"/>
    <property type="molecule type" value="Genomic_DNA"/>
</dbReference>
<name>A0AAJ0QTG9_ACIBA</name>
<accession>A0AAJ0QTG9</accession>
<keyword evidence="1" id="KW-0175">Coiled coil</keyword>